<gene>
    <name evidence="2" type="ORF">AABB31_13490</name>
</gene>
<keyword evidence="2" id="KW-0808">Transferase</keyword>
<dbReference type="KEGG" id="yrh:AABB31_13490"/>
<dbReference type="SUPFAM" id="SSF53335">
    <property type="entry name" value="S-adenosyl-L-methionine-dependent methyltransferases"/>
    <property type="match status" value="1"/>
</dbReference>
<dbReference type="InterPro" id="IPR029063">
    <property type="entry name" value="SAM-dependent_MTases_sf"/>
</dbReference>
<keyword evidence="2" id="KW-0489">Methyltransferase</keyword>
<dbReference type="GO" id="GO:0032259">
    <property type="term" value="P:methylation"/>
    <property type="evidence" value="ECO:0007669"/>
    <property type="project" value="UniProtKB-KW"/>
</dbReference>
<dbReference type="CDD" id="cd02440">
    <property type="entry name" value="AdoMet_MTases"/>
    <property type="match status" value="1"/>
</dbReference>
<dbReference type="InterPro" id="IPR013216">
    <property type="entry name" value="Methyltransf_11"/>
</dbReference>
<reference evidence="3" key="1">
    <citation type="submission" date="2024-04" db="EMBL/GenBank/DDBJ databases">
        <title>Phylogenomic analyses of a clade within the roseobacter group suggest taxonomic reassignments of species of the genera Aestuariivita, Citreicella, Loktanella, Nautella, Pelagibaca, Ruegeria, Thalassobius, Thiobacimonas and Tropicibacter, and the proposal o.</title>
        <authorList>
            <person name="Jeon C.O."/>
        </authorList>
    </citation>
    <scope>NUCLEOTIDE SEQUENCE [LARGE SCALE GENOMIC DNA]</scope>
    <source>
        <strain evidence="3">SS1-5</strain>
    </source>
</reference>
<dbReference type="EMBL" id="CP151767">
    <property type="protein sequence ID" value="WZU66088.1"/>
    <property type="molecule type" value="Genomic_DNA"/>
</dbReference>
<protein>
    <submittedName>
        <fullName evidence="2">Methyltransferase domain-containing protein</fullName>
    </submittedName>
</protein>
<organism evidence="2 3">
    <name type="scientific">Yoonia rhodophyticola</name>
    <dbReference type="NCBI Taxonomy" id="3137370"/>
    <lineage>
        <taxon>Bacteria</taxon>
        <taxon>Pseudomonadati</taxon>
        <taxon>Pseudomonadota</taxon>
        <taxon>Alphaproteobacteria</taxon>
        <taxon>Rhodobacterales</taxon>
        <taxon>Paracoccaceae</taxon>
        <taxon>Yoonia</taxon>
    </lineage>
</organism>
<sequence length="296" mass="32321">MTGLSPKTPMLHGQRMSAMQVLLKEWEHFLMADPFQDVDAAGEEFIAAFADSMDARQADPVMEGIVSNYLAKLRFPSGSLTVEVGAGAGAVTRRVAAKANPERVVGFEPSAGFVREAKERTQLQKNVSFEVADGAAIPVDDSSVQNLILHTVLTHVEKPLRLLQEARRVLKPDGRLVVCDADFSKACLGSSPCDPLDVCAKAFVREFVTDPHIVAKLRDLIAQAGFVVTDFDLVSRSILNNDQMLPWVEESAKRMLARGEIGQALFDGLVSEYKRRATAGRLYGYQIFATAIATPN</sequence>
<dbReference type="Pfam" id="PF08241">
    <property type="entry name" value="Methyltransf_11"/>
    <property type="match status" value="1"/>
</dbReference>
<dbReference type="PANTHER" id="PTHR43861">
    <property type="entry name" value="TRANS-ACONITATE 2-METHYLTRANSFERASE-RELATED"/>
    <property type="match status" value="1"/>
</dbReference>
<dbReference type="GO" id="GO:0008757">
    <property type="term" value="F:S-adenosylmethionine-dependent methyltransferase activity"/>
    <property type="evidence" value="ECO:0007669"/>
    <property type="project" value="InterPro"/>
</dbReference>
<dbReference type="RefSeq" id="WP_342075415.1">
    <property type="nucleotide sequence ID" value="NZ_CP151767.2"/>
</dbReference>
<evidence type="ECO:0000313" key="2">
    <source>
        <dbReference type="EMBL" id="WZU66088.1"/>
    </source>
</evidence>
<name>A0AAN0M7L9_9RHOB</name>
<dbReference type="AlphaFoldDB" id="A0AAN0M7L9"/>
<dbReference type="Gene3D" id="3.40.50.150">
    <property type="entry name" value="Vaccinia Virus protein VP39"/>
    <property type="match status" value="1"/>
</dbReference>
<feature type="domain" description="Methyltransferase type 11" evidence="1">
    <location>
        <begin position="82"/>
        <end position="178"/>
    </location>
</feature>
<evidence type="ECO:0000313" key="3">
    <source>
        <dbReference type="Proteomes" id="UP001470809"/>
    </source>
</evidence>
<reference evidence="2 3" key="2">
    <citation type="submission" date="2024-08" db="EMBL/GenBank/DDBJ databases">
        <title>Phylogenomic analyses of a clade within the roseobacter group suggest taxonomic reassignments of species of the genera Aestuariivita, Citreicella, Loktanella, Nautella, Pelagibaca, Ruegeria, Thalassobius, Thiobacimonas and Tropicibacter, and the proposal o.</title>
        <authorList>
            <person name="Jeon C.O."/>
        </authorList>
    </citation>
    <scope>NUCLEOTIDE SEQUENCE [LARGE SCALE GENOMIC DNA]</scope>
    <source>
        <strain evidence="2 3">SS1-5</strain>
    </source>
</reference>
<proteinExistence type="predicted"/>
<evidence type="ECO:0000259" key="1">
    <source>
        <dbReference type="Pfam" id="PF08241"/>
    </source>
</evidence>
<keyword evidence="3" id="KW-1185">Reference proteome</keyword>
<accession>A0AAN0M7L9</accession>
<dbReference type="Proteomes" id="UP001470809">
    <property type="component" value="Chromosome"/>
</dbReference>